<proteinExistence type="predicted"/>
<comment type="caution">
    <text evidence="1">The sequence shown here is derived from an EMBL/GenBank/DDBJ whole genome shotgun (WGS) entry which is preliminary data.</text>
</comment>
<protein>
    <submittedName>
        <fullName evidence="1">Uncharacterized protein</fullName>
    </submittedName>
</protein>
<dbReference type="AlphaFoldDB" id="A0A645DFH3"/>
<sequence>MRAIGRHAQGIALGQHRAADHGSALQHLHGRELAGHGGHGLVQLLNPGHGVDLRHLRGHLRVVHGIHGVLVVELGHQQLEETVLRLVGVGHRVLGIAGGVGRGAVHAACAVDHVCVPGLTGPFAES</sequence>
<dbReference type="EMBL" id="VSSQ01035719">
    <property type="protein sequence ID" value="MPM88017.1"/>
    <property type="molecule type" value="Genomic_DNA"/>
</dbReference>
<name>A0A645DFH3_9ZZZZ</name>
<evidence type="ECO:0000313" key="1">
    <source>
        <dbReference type="EMBL" id="MPM88017.1"/>
    </source>
</evidence>
<gene>
    <name evidence="1" type="ORF">SDC9_135118</name>
</gene>
<reference evidence="1" key="1">
    <citation type="submission" date="2019-08" db="EMBL/GenBank/DDBJ databases">
        <authorList>
            <person name="Kucharzyk K."/>
            <person name="Murdoch R.W."/>
            <person name="Higgins S."/>
            <person name="Loffler F."/>
        </authorList>
    </citation>
    <scope>NUCLEOTIDE SEQUENCE</scope>
</reference>
<organism evidence="1">
    <name type="scientific">bioreactor metagenome</name>
    <dbReference type="NCBI Taxonomy" id="1076179"/>
    <lineage>
        <taxon>unclassified sequences</taxon>
        <taxon>metagenomes</taxon>
        <taxon>ecological metagenomes</taxon>
    </lineage>
</organism>
<accession>A0A645DFH3</accession>